<keyword evidence="2" id="KW-1185">Reference proteome</keyword>
<sequence length="118" mass="13486">MLFNDAIQKFDAIIEKGKSYIIRNGSARPVNGKYRNVNDEIELSFTTTMEVEEIKERICYKISNSFLQFNEVPNFANGDIVIDIIGLVVKVKPAFIINVKRPSERTMKKREVTLLDSG</sequence>
<accession>A0A8S0S061</accession>
<evidence type="ECO:0000313" key="1">
    <source>
        <dbReference type="EMBL" id="CAA2985982.1"/>
    </source>
</evidence>
<gene>
    <name evidence="1" type="ORF">OLEA9_A112198</name>
</gene>
<dbReference type="EMBL" id="CACTIH010003836">
    <property type="protein sequence ID" value="CAA2985982.1"/>
    <property type="molecule type" value="Genomic_DNA"/>
</dbReference>
<dbReference type="Gramene" id="OE9A112198T1">
    <property type="protein sequence ID" value="OE9A112198C1"/>
    <property type="gene ID" value="OE9A112198"/>
</dbReference>
<dbReference type="OrthoDB" id="1931061at2759"/>
<dbReference type="SUPFAM" id="SSF50249">
    <property type="entry name" value="Nucleic acid-binding proteins"/>
    <property type="match status" value="1"/>
</dbReference>
<comment type="caution">
    <text evidence="1">The sequence shown here is derived from an EMBL/GenBank/DDBJ whole genome shotgun (WGS) entry which is preliminary data.</text>
</comment>
<dbReference type="InterPro" id="IPR012340">
    <property type="entry name" value="NA-bd_OB-fold"/>
</dbReference>
<organism evidence="1 2">
    <name type="scientific">Olea europaea subsp. europaea</name>
    <dbReference type="NCBI Taxonomy" id="158383"/>
    <lineage>
        <taxon>Eukaryota</taxon>
        <taxon>Viridiplantae</taxon>
        <taxon>Streptophyta</taxon>
        <taxon>Embryophyta</taxon>
        <taxon>Tracheophyta</taxon>
        <taxon>Spermatophyta</taxon>
        <taxon>Magnoliopsida</taxon>
        <taxon>eudicotyledons</taxon>
        <taxon>Gunneridae</taxon>
        <taxon>Pentapetalae</taxon>
        <taxon>asterids</taxon>
        <taxon>lamiids</taxon>
        <taxon>Lamiales</taxon>
        <taxon>Oleaceae</taxon>
        <taxon>Oleeae</taxon>
        <taxon>Olea</taxon>
    </lineage>
</organism>
<dbReference type="Proteomes" id="UP000594638">
    <property type="component" value="Unassembled WGS sequence"/>
</dbReference>
<reference evidence="1 2" key="1">
    <citation type="submission" date="2019-12" db="EMBL/GenBank/DDBJ databases">
        <authorList>
            <person name="Alioto T."/>
            <person name="Alioto T."/>
            <person name="Gomez Garrido J."/>
        </authorList>
    </citation>
    <scope>NUCLEOTIDE SEQUENCE [LARGE SCALE GENOMIC DNA]</scope>
</reference>
<evidence type="ECO:0000313" key="2">
    <source>
        <dbReference type="Proteomes" id="UP000594638"/>
    </source>
</evidence>
<protein>
    <submittedName>
        <fullName evidence="1">Uncharacterized protein</fullName>
    </submittedName>
</protein>
<dbReference type="Gene3D" id="2.40.50.140">
    <property type="entry name" value="Nucleic acid-binding proteins"/>
    <property type="match status" value="2"/>
</dbReference>
<name>A0A8S0S061_OLEEU</name>
<dbReference type="AlphaFoldDB" id="A0A8S0S061"/>
<proteinExistence type="predicted"/>